<evidence type="ECO:0000313" key="2">
    <source>
        <dbReference type="Proteomes" id="UP001139451"/>
    </source>
</evidence>
<name>A0A9X2KMY7_9SPHN</name>
<dbReference type="AlphaFoldDB" id="A0A9X2KMY7"/>
<dbReference type="Proteomes" id="UP001139451">
    <property type="component" value="Unassembled WGS sequence"/>
</dbReference>
<protein>
    <submittedName>
        <fullName evidence="1">Uncharacterized protein</fullName>
    </submittedName>
</protein>
<dbReference type="EMBL" id="JAMLDX010000032">
    <property type="protein sequence ID" value="MCP3733119.1"/>
    <property type="molecule type" value="Genomic_DNA"/>
</dbReference>
<accession>A0A9X2KMY7</accession>
<organism evidence="1 2">
    <name type="scientific">Sphingomonas tagetis</name>
    <dbReference type="NCBI Taxonomy" id="2949092"/>
    <lineage>
        <taxon>Bacteria</taxon>
        <taxon>Pseudomonadati</taxon>
        <taxon>Pseudomonadota</taxon>
        <taxon>Alphaproteobacteria</taxon>
        <taxon>Sphingomonadales</taxon>
        <taxon>Sphingomonadaceae</taxon>
        <taxon>Sphingomonas</taxon>
    </lineage>
</organism>
<evidence type="ECO:0000313" key="1">
    <source>
        <dbReference type="EMBL" id="MCP3733119.1"/>
    </source>
</evidence>
<proteinExistence type="predicted"/>
<comment type="caution">
    <text evidence="1">The sequence shown here is derived from an EMBL/GenBank/DDBJ whole genome shotgun (WGS) entry which is preliminary data.</text>
</comment>
<sequence length="71" mass="8360">MAGLSKTRPAFDPDADSYRAHFSSQRLEEYAASRVIDPNETDDQRYEREQRVTWPPPFIQRQPETDRCCRA</sequence>
<gene>
    <name evidence="1" type="ORF">M9978_22180</name>
</gene>
<reference evidence="1" key="1">
    <citation type="submission" date="2022-05" db="EMBL/GenBank/DDBJ databases">
        <title>Sphingomonas sp. strain MG17 Genome sequencing and assembly.</title>
        <authorList>
            <person name="Kim I."/>
        </authorList>
    </citation>
    <scope>NUCLEOTIDE SEQUENCE</scope>
    <source>
        <strain evidence="1">MG17</strain>
    </source>
</reference>
<keyword evidence="2" id="KW-1185">Reference proteome</keyword>
<dbReference type="RefSeq" id="WP_254297236.1">
    <property type="nucleotide sequence ID" value="NZ_JAMLDX010000032.1"/>
</dbReference>